<keyword evidence="4 6" id="KW-0472">Membrane</keyword>
<dbReference type="GO" id="GO:0022857">
    <property type="term" value="F:transmembrane transporter activity"/>
    <property type="evidence" value="ECO:0007669"/>
    <property type="project" value="InterPro"/>
</dbReference>
<feature type="transmembrane region" description="Helical" evidence="6">
    <location>
        <begin position="504"/>
        <end position="525"/>
    </location>
</feature>
<evidence type="ECO:0000256" key="4">
    <source>
        <dbReference type="ARBA" id="ARBA00023136"/>
    </source>
</evidence>
<organism evidence="8 9">
    <name type="scientific">Phellinidium pouzarii</name>
    <dbReference type="NCBI Taxonomy" id="167371"/>
    <lineage>
        <taxon>Eukaryota</taxon>
        <taxon>Fungi</taxon>
        <taxon>Dikarya</taxon>
        <taxon>Basidiomycota</taxon>
        <taxon>Agaricomycotina</taxon>
        <taxon>Agaricomycetes</taxon>
        <taxon>Hymenochaetales</taxon>
        <taxon>Hymenochaetaceae</taxon>
        <taxon>Phellinidium</taxon>
    </lineage>
</organism>
<feature type="domain" description="Major facilitator superfamily (MFS) profile" evidence="7">
    <location>
        <begin position="116"/>
        <end position="603"/>
    </location>
</feature>
<feature type="transmembrane region" description="Helical" evidence="6">
    <location>
        <begin position="113"/>
        <end position="142"/>
    </location>
</feature>
<dbReference type="AlphaFoldDB" id="A0A4S4KYJ4"/>
<feature type="compositionally biased region" description="Polar residues" evidence="5">
    <location>
        <begin position="17"/>
        <end position="31"/>
    </location>
</feature>
<dbReference type="GO" id="GO:0005886">
    <property type="term" value="C:plasma membrane"/>
    <property type="evidence" value="ECO:0007669"/>
    <property type="project" value="TreeGrafter"/>
</dbReference>
<dbReference type="CDD" id="cd17502">
    <property type="entry name" value="MFS_Azr1_MDR_like"/>
    <property type="match status" value="1"/>
</dbReference>
<evidence type="ECO:0000313" key="8">
    <source>
        <dbReference type="EMBL" id="THH03521.1"/>
    </source>
</evidence>
<dbReference type="EMBL" id="SGPK01000443">
    <property type="protein sequence ID" value="THH03521.1"/>
    <property type="molecule type" value="Genomic_DNA"/>
</dbReference>
<evidence type="ECO:0000256" key="2">
    <source>
        <dbReference type="ARBA" id="ARBA00022692"/>
    </source>
</evidence>
<gene>
    <name evidence="8" type="ORF">EW145_g6189</name>
</gene>
<evidence type="ECO:0000256" key="3">
    <source>
        <dbReference type="ARBA" id="ARBA00022989"/>
    </source>
</evidence>
<feature type="transmembrane region" description="Helical" evidence="6">
    <location>
        <begin position="576"/>
        <end position="595"/>
    </location>
</feature>
<keyword evidence="2 6" id="KW-0812">Transmembrane</keyword>
<protein>
    <recommendedName>
        <fullName evidence="7">Major facilitator superfamily (MFS) profile domain-containing protein</fullName>
    </recommendedName>
</protein>
<comment type="subcellular location">
    <subcellularLocation>
        <location evidence="1">Membrane</location>
        <topology evidence="1">Multi-pass membrane protein</topology>
    </subcellularLocation>
</comment>
<feature type="transmembrane region" description="Helical" evidence="6">
    <location>
        <begin position="306"/>
        <end position="325"/>
    </location>
</feature>
<evidence type="ECO:0000259" key="7">
    <source>
        <dbReference type="PROSITE" id="PS50850"/>
    </source>
</evidence>
<evidence type="ECO:0000256" key="6">
    <source>
        <dbReference type="SAM" id="Phobius"/>
    </source>
</evidence>
<feature type="region of interest" description="Disordered" evidence="5">
    <location>
        <begin position="1"/>
        <end position="37"/>
    </location>
</feature>
<dbReference type="PROSITE" id="PS50850">
    <property type="entry name" value="MFS"/>
    <property type="match status" value="1"/>
</dbReference>
<dbReference type="PANTHER" id="PTHR23501">
    <property type="entry name" value="MAJOR FACILITATOR SUPERFAMILY"/>
    <property type="match status" value="1"/>
</dbReference>
<evidence type="ECO:0000256" key="1">
    <source>
        <dbReference type="ARBA" id="ARBA00004141"/>
    </source>
</evidence>
<dbReference type="Gene3D" id="1.20.1720.10">
    <property type="entry name" value="Multidrug resistance protein D"/>
    <property type="match status" value="1"/>
</dbReference>
<proteinExistence type="predicted"/>
<reference evidence="8 9" key="1">
    <citation type="submission" date="2019-02" db="EMBL/GenBank/DDBJ databases">
        <title>Genome sequencing of the rare red list fungi Phellinidium pouzarii.</title>
        <authorList>
            <person name="Buettner E."/>
            <person name="Kellner H."/>
        </authorList>
    </citation>
    <scope>NUCLEOTIDE SEQUENCE [LARGE SCALE GENOMIC DNA]</scope>
    <source>
        <strain evidence="8 9">DSM 108285</strain>
    </source>
</reference>
<feature type="region of interest" description="Disordered" evidence="5">
    <location>
        <begin position="604"/>
        <end position="635"/>
    </location>
</feature>
<feature type="transmembrane region" description="Helical" evidence="6">
    <location>
        <begin position="473"/>
        <end position="492"/>
    </location>
</feature>
<dbReference type="InterPro" id="IPR020846">
    <property type="entry name" value="MFS_dom"/>
</dbReference>
<feature type="transmembrane region" description="Helical" evidence="6">
    <location>
        <begin position="268"/>
        <end position="286"/>
    </location>
</feature>
<keyword evidence="3 6" id="KW-1133">Transmembrane helix</keyword>
<dbReference type="PRINTS" id="PR01036">
    <property type="entry name" value="TCRTETB"/>
</dbReference>
<dbReference type="InterPro" id="IPR036259">
    <property type="entry name" value="MFS_trans_sf"/>
</dbReference>
<keyword evidence="9" id="KW-1185">Reference proteome</keyword>
<feature type="transmembrane region" description="Helical" evidence="6">
    <location>
        <begin position="154"/>
        <end position="173"/>
    </location>
</feature>
<sequence>MLSTLSSRDRTDEHGTNGVSLRSDSPNNQQEPPRPVDPLRKEIIPVAQNQSPTAFRSTTMLGRDDSLAALSTLALSKNEDEGDLVKQKTHIQHDIMDNNDTPASNTRKRDFKFWMCIVALMMSSFLIVLDIAGIGTALPIIVNDLHGTEFEWVGSAYALASTAFLPLIGALTQAFGRKSIMLTQIFSFALGSALCGASTNMNFLIGGRTLQGIGAAGISSVTQIIISDLVPLHDRGIFNGLIALAYGLGTAMSPVIAGALAEAGKWRWFFYMNLPIAAVTALMIIYFLDVRVPRLSFKEKMRSLDWFGNVIIIASTTATVIALTWGGVKFAWTSANVLVPLILGLLGLGGFVWYEFYVPTHPVLPFQVLSSRTSLSGYTQAFFGNFFQNATIYYLPLYYQACKNTTPLMSGVNTLALSLGIMPFAMASGISIAKTGRYRPQLWSSWAFLLLAAGLSSTLKVDSSTGAGSGFQILMAVGLGVLQTAPFFPILAPIDISLNPNALAFFMFVRFFSQTWGISIGGTIIQNALQDKLPAEFISQLPTGTSIVYSVVEIIPTLDEPLQTNVRVAFGEALKTFWQVLIGIAALGLMSSLFMKGLPLHTSTDRASGLPNEEEKPGPFPEDMESALPSEEEKPTLFLKDIESSFTIQVDDLI</sequence>
<feature type="transmembrane region" description="Helical" evidence="6">
    <location>
        <begin position="237"/>
        <end position="261"/>
    </location>
</feature>
<name>A0A4S4KYJ4_9AGAM</name>
<feature type="transmembrane region" description="Helical" evidence="6">
    <location>
        <begin position="411"/>
        <end position="430"/>
    </location>
</feature>
<feature type="transmembrane region" description="Helical" evidence="6">
    <location>
        <begin position="377"/>
        <end position="399"/>
    </location>
</feature>
<feature type="transmembrane region" description="Helical" evidence="6">
    <location>
        <begin position="337"/>
        <end position="357"/>
    </location>
</feature>
<dbReference type="SUPFAM" id="SSF103473">
    <property type="entry name" value="MFS general substrate transporter"/>
    <property type="match status" value="1"/>
</dbReference>
<dbReference type="OrthoDB" id="3437016at2759"/>
<evidence type="ECO:0000256" key="5">
    <source>
        <dbReference type="SAM" id="MobiDB-lite"/>
    </source>
</evidence>
<dbReference type="InterPro" id="IPR011701">
    <property type="entry name" value="MFS"/>
</dbReference>
<dbReference type="Proteomes" id="UP000308199">
    <property type="component" value="Unassembled WGS sequence"/>
</dbReference>
<dbReference type="PANTHER" id="PTHR23501:SF102">
    <property type="entry name" value="DRUG TRANSPORTER, PUTATIVE (AFU_ORTHOLOGUE AFUA_3G08530)-RELATED"/>
    <property type="match status" value="1"/>
</dbReference>
<dbReference type="Pfam" id="PF07690">
    <property type="entry name" value="MFS_1"/>
    <property type="match status" value="1"/>
</dbReference>
<accession>A0A4S4KYJ4</accession>
<comment type="caution">
    <text evidence="8">The sequence shown here is derived from an EMBL/GenBank/DDBJ whole genome shotgun (WGS) entry which is preliminary data.</text>
</comment>
<feature type="transmembrane region" description="Helical" evidence="6">
    <location>
        <begin position="185"/>
        <end position="205"/>
    </location>
</feature>
<evidence type="ECO:0000313" key="9">
    <source>
        <dbReference type="Proteomes" id="UP000308199"/>
    </source>
</evidence>